<feature type="transmembrane region" description="Helical" evidence="8">
    <location>
        <begin position="93"/>
        <end position="117"/>
    </location>
</feature>
<keyword evidence="3 8" id="KW-0813">Transport</keyword>
<dbReference type="STRING" id="862969.SCI_1077"/>
<feature type="transmembrane region" description="Helical" evidence="8">
    <location>
        <begin position="12"/>
        <end position="33"/>
    </location>
</feature>
<dbReference type="PROSITE" id="PS50928">
    <property type="entry name" value="ABC_TM1"/>
    <property type="match status" value="1"/>
</dbReference>
<accession>A0A0C1HN61</accession>
<feature type="transmembrane region" description="Helical" evidence="8">
    <location>
        <begin position="64"/>
        <end position="86"/>
    </location>
</feature>
<dbReference type="Pfam" id="PF00528">
    <property type="entry name" value="BPD_transp_1"/>
    <property type="match status" value="1"/>
</dbReference>
<protein>
    <submittedName>
        <fullName evidence="9">Spermidine/putrescine ABC transporter permease</fullName>
    </submittedName>
</protein>
<dbReference type="Gene3D" id="1.10.3720.10">
    <property type="entry name" value="MetI-like"/>
    <property type="match status" value="1"/>
</dbReference>
<dbReference type="AlphaFoldDB" id="A0A0C1HN61"/>
<evidence type="ECO:0000256" key="3">
    <source>
        <dbReference type="ARBA" id="ARBA00022448"/>
    </source>
</evidence>
<evidence type="ECO:0000256" key="2">
    <source>
        <dbReference type="ARBA" id="ARBA00007069"/>
    </source>
</evidence>
<feature type="transmembrane region" description="Helical" evidence="8">
    <location>
        <begin position="240"/>
        <end position="262"/>
    </location>
</feature>
<evidence type="ECO:0000256" key="5">
    <source>
        <dbReference type="ARBA" id="ARBA00022692"/>
    </source>
</evidence>
<dbReference type="OrthoDB" id="9807047at2"/>
<name>A0A0C1HN61_STRCV</name>
<reference evidence="9 10" key="1">
    <citation type="submission" date="2014-12" db="EMBL/GenBank/DDBJ databases">
        <title>Partial genome sequence of Streptococcus constellatus KCOM 1650 (= ChDC B144).</title>
        <authorList>
            <person name="Kook J.-K."/>
            <person name="Park S.-N."/>
            <person name="Lim Y.K."/>
            <person name="Jo E."/>
        </authorList>
    </citation>
    <scope>NUCLEOTIDE SEQUENCE [LARGE SCALE GENOMIC DNA]</scope>
    <source>
        <strain evidence="9 10">KCOM 1650</strain>
    </source>
</reference>
<comment type="caution">
    <text evidence="9">The sequence shown here is derived from an EMBL/GenBank/DDBJ whole genome shotgun (WGS) entry which is preliminary data.</text>
</comment>
<gene>
    <name evidence="9" type="ORF">RN79_04000</name>
</gene>
<dbReference type="GeneID" id="93847135"/>
<sequence length="268" mass="30365">MKKTTSNLFVAPYILWVLLFVLAPVAMIVWQSFFNIEGHFTLENYKTYFASQNLTYLKMSLNSVLYAGIITVVTLVISYPTAFLLTQLKHRQLWLMLIILPTWVNLLLKAYAFIGIFGQNGSVNQFLSFIGIGPQQILFTDFSFIFVASYIELPFMILPIFNVLEDMDQNLINASYDLGANRWETFRRVVFPLSMNGVRSGVQSVFIPSLSLFMLTRLIGGNRVITLGTAIEQHFLTTQNWGMGSTIGVVLIVAMLVIMWATKEGGER</sequence>
<dbReference type="SUPFAM" id="SSF161098">
    <property type="entry name" value="MetI-like"/>
    <property type="match status" value="1"/>
</dbReference>
<dbReference type="EMBL" id="JWIY01000001">
    <property type="protein sequence ID" value="KIC78739.1"/>
    <property type="molecule type" value="Genomic_DNA"/>
</dbReference>
<feature type="transmembrane region" description="Helical" evidence="8">
    <location>
        <begin position="137"/>
        <end position="161"/>
    </location>
</feature>
<organism evidence="9 10">
    <name type="scientific">Streptococcus constellatus</name>
    <dbReference type="NCBI Taxonomy" id="76860"/>
    <lineage>
        <taxon>Bacteria</taxon>
        <taxon>Bacillati</taxon>
        <taxon>Bacillota</taxon>
        <taxon>Bacilli</taxon>
        <taxon>Lactobacillales</taxon>
        <taxon>Streptococcaceae</taxon>
        <taxon>Streptococcus</taxon>
        <taxon>Streptococcus anginosus group</taxon>
    </lineage>
</organism>
<keyword evidence="6 8" id="KW-1133">Transmembrane helix</keyword>
<dbReference type="PANTHER" id="PTHR42929">
    <property type="entry name" value="INNER MEMBRANE ABC TRANSPORTER PERMEASE PROTEIN YDCU-RELATED-RELATED"/>
    <property type="match status" value="1"/>
</dbReference>
<evidence type="ECO:0000256" key="1">
    <source>
        <dbReference type="ARBA" id="ARBA00004651"/>
    </source>
</evidence>
<evidence type="ECO:0000313" key="10">
    <source>
        <dbReference type="Proteomes" id="UP000031339"/>
    </source>
</evidence>
<dbReference type="CDD" id="cd06261">
    <property type="entry name" value="TM_PBP2"/>
    <property type="match status" value="1"/>
</dbReference>
<evidence type="ECO:0000256" key="4">
    <source>
        <dbReference type="ARBA" id="ARBA00022475"/>
    </source>
</evidence>
<dbReference type="Proteomes" id="UP000031339">
    <property type="component" value="Unassembled WGS sequence"/>
</dbReference>
<keyword evidence="7 8" id="KW-0472">Membrane</keyword>
<dbReference type="GO" id="GO:0055085">
    <property type="term" value="P:transmembrane transport"/>
    <property type="evidence" value="ECO:0007669"/>
    <property type="project" value="InterPro"/>
</dbReference>
<dbReference type="RefSeq" id="WP_006269900.1">
    <property type="nucleotide sequence ID" value="NZ_CAUTAL010000025.1"/>
</dbReference>
<evidence type="ECO:0000256" key="8">
    <source>
        <dbReference type="RuleBase" id="RU363032"/>
    </source>
</evidence>
<keyword evidence="5 8" id="KW-0812">Transmembrane</keyword>
<proteinExistence type="inferred from homology"/>
<dbReference type="PANTHER" id="PTHR42929:SF1">
    <property type="entry name" value="INNER MEMBRANE ABC TRANSPORTER PERMEASE PROTEIN YDCU-RELATED"/>
    <property type="match status" value="1"/>
</dbReference>
<dbReference type="InterPro" id="IPR000515">
    <property type="entry name" value="MetI-like"/>
</dbReference>
<dbReference type="InterPro" id="IPR035906">
    <property type="entry name" value="MetI-like_sf"/>
</dbReference>
<dbReference type="GO" id="GO:0005886">
    <property type="term" value="C:plasma membrane"/>
    <property type="evidence" value="ECO:0007669"/>
    <property type="project" value="UniProtKB-SubCell"/>
</dbReference>
<evidence type="ECO:0000256" key="7">
    <source>
        <dbReference type="ARBA" id="ARBA00023136"/>
    </source>
</evidence>
<evidence type="ECO:0000256" key="6">
    <source>
        <dbReference type="ARBA" id="ARBA00022989"/>
    </source>
</evidence>
<dbReference type="eggNOG" id="COG1176">
    <property type="taxonomic scope" value="Bacteria"/>
</dbReference>
<comment type="subcellular location">
    <subcellularLocation>
        <location evidence="1 8">Cell membrane</location>
        <topology evidence="1 8">Multi-pass membrane protein</topology>
    </subcellularLocation>
</comment>
<evidence type="ECO:0000313" key="9">
    <source>
        <dbReference type="EMBL" id="KIC78739.1"/>
    </source>
</evidence>
<keyword evidence="4" id="KW-1003">Cell membrane</keyword>
<comment type="similarity">
    <text evidence="2">Belongs to the binding-protein-dependent transport system permease family. CysTW subfamily.</text>
</comment>